<dbReference type="GO" id="GO:0043814">
    <property type="term" value="F:phospholactate guanylyltransferase activity"/>
    <property type="evidence" value="ECO:0007669"/>
    <property type="project" value="UniProtKB-EC"/>
</dbReference>
<dbReference type="Proteomes" id="UP000285523">
    <property type="component" value="Unassembled WGS sequence"/>
</dbReference>
<keyword evidence="3" id="KW-0547">Nucleotide-binding</keyword>
<accession>A0A418VJP6</accession>
<name>A0A418VJP6_RHOPL</name>
<sequence>MTHVLIPCKPFDVGKSRLAAAIDPDGRRRLCERLLRQTLTAAAAAFGAGQIRVVSADAQVRRVAASYQIGAIDDRADDLNGALDGARRELLRILPSLARLMIVPIDLPYVEPQLLRRVAAEDAAVVIVPDRQFDGTNLLCIDSSYAAALPFHYGPGSFRQHFDAARALGVTPAVIVDQRLAFDLDAPDDYRQWASDAAA</sequence>
<dbReference type="SUPFAM" id="SSF53448">
    <property type="entry name" value="Nucleotide-diphospho-sugar transferases"/>
    <property type="match status" value="1"/>
</dbReference>
<dbReference type="InterPro" id="IPR029044">
    <property type="entry name" value="Nucleotide-diphossugar_trans"/>
</dbReference>
<proteinExistence type="predicted"/>
<evidence type="ECO:0000256" key="2">
    <source>
        <dbReference type="ARBA" id="ARBA00022695"/>
    </source>
</evidence>
<dbReference type="InterPro" id="IPR002835">
    <property type="entry name" value="CofC"/>
</dbReference>
<dbReference type="EMBL" id="QYYD01000005">
    <property type="protein sequence ID" value="RJF76369.1"/>
    <property type="molecule type" value="Genomic_DNA"/>
</dbReference>
<evidence type="ECO:0000256" key="4">
    <source>
        <dbReference type="ARBA" id="ARBA00023134"/>
    </source>
</evidence>
<comment type="caution">
    <text evidence="5">The sequence shown here is derived from an EMBL/GenBank/DDBJ whole genome shotgun (WGS) entry which is preliminary data.</text>
</comment>
<gene>
    <name evidence="5" type="primary">cofC</name>
    <name evidence="5" type="ORF">D4Q52_07100</name>
</gene>
<evidence type="ECO:0000313" key="5">
    <source>
        <dbReference type="EMBL" id="RJF76369.1"/>
    </source>
</evidence>
<protein>
    <submittedName>
        <fullName evidence="5">2-phospho-L-lactate guanylyltransferase</fullName>
        <ecNumber evidence="5">2.7.7.68</ecNumber>
    </submittedName>
</protein>
<dbReference type="PANTHER" id="PTHR40392:SF1">
    <property type="entry name" value="2-PHOSPHO-L-LACTATE GUANYLYLTRANSFERASE"/>
    <property type="match status" value="1"/>
</dbReference>
<evidence type="ECO:0000256" key="1">
    <source>
        <dbReference type="ARBA" id="ARBA00022679"/>
    </source>
</evidence>
<dbReference type="Gene3D" id="3.90.550.10">
    <property type="entry name" value="Spore Coat Polysaccharide Biosynthesis Protein SpsA, Chain A"/>
    <property type="match status" value="1"/>
</dbReference>
<keyword evidence="4" id="KW-0342">GTP-binding</keyword>
<dbReference type="NCBIfam" id="TIGR03552">
    <property type="entry name" value="F420_cofC"/>
    <property type="match status" value="1"/>
</dbReference>
<reference evidence="5 6" key="1">
    <citation type="submission" date="2018-09" db="EMBL/GenBank/DDBJ databases">
        <title>Draft genome sequence of Rhodopseudomonas palustris 2.1.18.</title>
        <authorList>
            <person name="Robertson S.L."/>
            <person name="Meyer T.E."/>
            <person name="Kyndt J.A."/>
        </authorList>
    </citation>
    <scope>NUCLEOTIDE SEQUENCE [LARGE SCALE GENOMIC DNA]</scope>
    <source>
        <strain evidence="5 6">2.1.18</strain>
    </source>
</reference>
<dbReference type="RefSeq" id="WP_119855838.1">
    <property type="nucleotide sequence ID" value="NZ_QYYD01000005.1"/>
</dbReference>
<evidence type="ECO:0000256" key="3">
    <source>
        <dbReference type="ARBA" id="ARBA00022741"/>
    </source>
</evidence>
<dbReference type="Pfam" id="PF01983">
    <property type="entry name" value="CofC"/>
    <property type="match status" value="1"/>
</dbReference>
<keyword evidence="1 5" id="KW-0808">Transferase</keyword>
<evidence type="ECO:0000313" key="6">
    <source>
        <dbReference type="Proteomes" id="UP000285523"/>
    </source>
</evidence>
<dbReference type="AlphaFoldDB" id="A0A418VJP6"/>
<keyword evidence="2 5" id="KW-0548">Nucleotidyltransferase</keyword>
<dbReference type="GO" id="GO:0005525">
    <property type="term" value="F:GTP binding"/>
    <property type="evidence" value="ECO:0007669"/>
    <property type="project" value="UniProtKB-KW"/>
</dbReference>
<dbReference type="EC" id="2.7.7.68" evidence="5"/>
<dbReference type="PANTHER" id="PTHR40392">
    <property type="entry name" value="2-PHOSPHO-L-LACTATE GUANYLYLTRANSFERASE"/>
    <property type="match status" value="1"/>
</dbReference>
<dbReference type="OrthoDB" id="6334386at2"/>
<organism evidence="5 6">
    <name type="scientific">Rhodopseudomonas palustris</name>
    <dbReference type="NCBI Taxonomy" id="1076"/>
    <lineage>
        <taxon>Bacteria</taxon>
        <taxon>Pseudomonadati</taxon>
        <taxon>Pseudomonadota</taxon>
        <taxon>Alphaproteobacteria</taxon>
        <taxon>Hyphomicrobiales</taxon>
        <taxon>Nitrobacteraceae</taxon>
        <taxon>Rhodopseudomonas</taxon>
    </lineage>
</organism>